<accession>A0AAD7GEK0</accession>
<comment type="caution">
    <text evidence="2">The sequence shown here is derived from an EMBL/GenBank/DDBJ whole genome shotgun (WGS) entry which is preliminary data.</text>
</comment>
<evidence type="ECO:0000313" key="2">
    <source>
        <dbReference type="EMBL" id="KAJ7681649.1"/>
    </source>
</evidence>
<dbReference type="AlphaFoldDB" id="A0AAD7GEK0"/>
<keyword evidence="3" id="KW-1185">Reference proteome</keyword>
<dbReference type="Proteomes" id="UP001221757">
    <property type="component" value="Unassembled WGS sequence"/>
</dbReference>
<protein>
    <submittedName>
        <fullName evidence="2">Uncharacterized protein</fullName>
    </submittedName>
</protein>
<sequence length="510" mass="55666">MSIATTDNSSFLSHCHGFSIYGGTFNHYTAQASSASSTDRDSSGLPIISDDEILPVRQLRQWATYSLHSAEARGTAVVVKVFHGARANRDWHATSAFSRKLIHPSFLRLLGRSTDDSPTRFLVYNSVQGTAQNHLASVLKGSLRECIRVGVDMVHGLSLGLIYLTLHKFPVPCLHAEAFDILVSHTGSIVLGIQSETSISEARSELDEGGWVELLNLLCRKTFNQAGHALYLERDALSTPLPHLDISCLSSQELPDTSESPYLRRELIWRPPPPSTSSLTDIIHQTEFFLSRLSSSTAPPIPQYQSTVRSDSAHRCTGYHREDVVISSHIRNSYIVHSQAPSLQEICTICDERVEESGHFTCDCGVDDDGFSATVKCGACYAWHHARCVQPIPAGLNLGSQRCTLRSPASELGGQAPQAGAPSVSPSTPSFGQNTVSKVLPADNPDDATDLKPGVSKYQESRLRDRDVRPSWSHHGPYIITEHCQLGANGAIRTPTRSAQVVPRAQRVAG</sequence>
<feature type="region of interest" description="Disordered" evidence="1">
    <location>
        <begin position="409"/>
        <end position="469"/>
    </location>
</feature>
<dbReference type="EMBL" id="JARKIE010000115">
    <property type="protein sequence ID" value="KAJ7681649.1"/>
    <property type="molecule type" value="Genomic_DNA"/>
</dbReference>
<feature type="compositionally biased region" description="Basic and acidic residues" evidence="1">
    <location>
        <begin position="459"/>
        <end position="469"/>
    </location>
</feature>
<proteinExistence type="predicted"/>
<organism evidence="2 3">
    <name type="scientific">Mycena rosella</name>
    <name type="common">Pink bonnet</name>
    <name type="synonym">Agaricus rosellus</name>
    <dbReference type="NCBI Taxonomy" id="1033263"/>
    <lineage>
        <taxon>Eukaryota</taxon>
        <taxon>Fungi</taxon>
        <taxon>Dikarya</taxon>
        <taxon>Basidiomycota</taxon>
        <taxon>Agaricomycotina</taxon>
        <taxon>Agaricomycetes</taxon>
        <taxon>Agaricomycetidae</taxon>
        <taxon>Agaricales</taxon>
        <taxon>Marasmiineae</taxon>
        <taxon>Mycenaceae</taxon>
        <taxon>Mycena</taxon>
    </lineage>
</organism>
<gene>
    <name evidence="2" type="ORF">B0H17DRAFT_57199</name>
</gene>
<evidence type="ECO:0000313" key="3">
    <source>
        <dbReference type="Proteomes" id="UP001221757"/>
    </source>
</evidence>
<name>A0AAD7GEK0_MYCRO</name>
<feature type="compositionally biased region" description="Polar residues" evidence="1">
    <location>
        <begin position="424"/>
        <end position="437"/>
    </location>
</feature>
<reference evidence="2" key="1">
    <citation type="submission" date="2023-03" db="EMBL/GenBank/DDBJ databases">
        <title>Massive genome expansion in bonnet fungi (Mycena s.s.) driven by repeated elements and novel gene families across ecological guilds.</title>
        <authorList>
            <consortium name="Lawrence Berkeley National Laboratory"/>
            <person name="Harder C.B."/>
            <person name="Miyauchi S."/>
            <person name="Viragh M."/>
            <person name="Kuo A."/>
            <person name="Thoen E."/>
            <person name="Andreopoulos B."/>
            <person name="Lu D."/>
            <person name="Skrede I."/>
            <person name="Drula E."/>
            <person name="Henrissat B."/>
            <person name="Morin E."/>
            <person name="Kohler A."/>
            <person name="Barry K."/>
            <person name="LaButti K."/>
            <person name="Morin E."/>
            <person name="Salamov A."/>
            <person name="Lipzen A."/>
            <person name="Mereny Z."/>
            <person name="Hegedus B."/>
            <person name="Baldrian P."/>
            <person name="Stursova M."/>
            <person name="Weitz H."/>
            <person name="Taylor A."/>
            <person name="Grigoriev I.V."/>
            <person name="Nagy L.G."/>
            <person name="Martin F."/>
            <person name="Kauserud H."/>
        </authorList>
    </citation>
    <scope>NUCLEOTIDE SEQUENCE</scope>
    <source>
        <strain evidence="2">CBHHK067</strain>
    </source>
</reference>
<evidence type="ECO:0000256" key="1">
    <source>
        <dbReference type="SAM" id="MobiDB-lite"/>
    </source>
</evidence>